<dbReference type="Pfam" id="PF06115">
    <property type="entry name" value="DUF956"/>
    <property type="match status" value="1"/>
</dbReference>
<organism evidence="1 2">
    <name type="scientific">Sneathia sanguinegens</name>
    <dbReference type="NCBI Taxonomy" id="40543"/>
    <lineage>
        <taxon>Bacteria</taxon>
        <taxon>Fusobacteriati</taxon>
        <taxon>Fusobacteriota</taxon>
        <taxon>Fusobacteriia</taxon>
        <taxon>Fusobacteriales</taxon>
        <taxon>Leptotrichiaceae</taxon>
        <taxon>Sneathia</taxon>
    </lineage>
</organism>
<dbReference type="Proteomes" id="UP001225134">
    <property type="component" value="Unassembled WGS sequence"/>
</dbReference>
<dbReference type="PIRSF" id="PIRSF021265">
    <property type="entry name" value="DUF956"/>
    <property type="match status" value="1"/>
</dbReference>
<evidence type="ECO:0000313" key="1">
    <source>
        <dbReference type="EMBL" id="MDK9581116.1"/>
    </source>
</evidence>
<name>A0ABT7HKP9_9FUSO</name>
<comment type="caution">
    <text evidence="1">The sequence shown here is derived from an EMBL/GenBank/DDBJ whole genome shotgun (WGS) entry which is preliminary data.</text>
</comment>
<sequence>MIESMNKNVDLVIAGTSYLFLASYGKIHIGDRAFEFYNDKNKKDYIQIPWSEISYISASVLFGKYINRFAIFLKNGQHLTFSSKNNKKVLKVVNKYIASDKLLRSYSFFEVIYKGIKGLFKRN</sequence>
<gene>
    <name evidence="1" type="ORF">QQA45_06375</name>
</gene>
<reference evidence="1 2" key="1">
    <citation type="submission" date="2023-06" db="EMBL/GenBank/DDBJ databases">
        <title>Antibody response to the Sneathia vaginalis cytopathogenic toxin A during pregnancy.</title>
        <authorList>
            <person name="Mccoy Z.T."/>
            <person name="Serrano M.G."/>
            <person name="Spaine K."/>
            <person name="Edwards D.J."/>
            <person name="Buck G.A."/>
            <person name="Jefferson K."/>
        </authorList>
    </citation>
    <scope>NUCLEOTIDE SEQUENCE [LARGE SCALE GENOMIC DNA]</scope>
    <source>
        <strain evidence="1 2">CCUG 42621</strain>
    </source>
</reference>
<accession>A0ABT7HKP9</accession>
<evidence type="ECO:0000313" key="2">
    <source>
        <dbReference type="Proteomes" id="UP001225134"/>
    </source>
</evidence>
<dbReference type="EMBL" id="JASSPP010000012">
    <property type="protein sequence ID" value="MDK9581116.1"/>
    <property type="molecule type" value="Genomic_DNA"/>
</dbReference>
<protein>
    <submittedName>
        <fullName evidence="1">DUF956 family protein</fullName>
    </submittedName>
</protein>
<dbReference type="InterPro" id="IPR010360">
    <property type="entry name" value="DUF956"/>
</dbReference>
<keyword evidence="2" id="KW-1185">Reference proteome</keyword>
<proteinExistence type="predicted"/>
<dbReference type="RefSeq" id="WP_285153419.1">
    <property type="nucleotide sequence ID" value="NZ_JASSPP010000012.1"/>
</dbReference>